<evidence type="ECO:0000256" key="4">
    <source>
        <dbReference type="ARBA" id="ARBA00022989"/>
    </source>
</evidence>
<feature type="transmembrane region" description="Helical" evidence="6">
    <location>
        <begin position="267"/>
        <end position="289"/>
    </location>
</feature>
<keyword evidence="2" id="KW-1003">Cell membrane</keyword>
<dbReference type="Proteomes" id="UP000245880">
    <property type="component" value="Unassembled WGS sequence"/>
</dbReference>
<evidence type="ECO:0000256" key="2">
    <source>
        <dbReference type="ARBA" id="ARBA00022475"/>
    </source>
</evidence>
<evidence type="ECO:0000256" key="6">
    <source>
        <dbReference type="SAM" id="Phobius"/>
    </source>
</evidence>
<dbReference type="InterPro" id="IPR017039">
    <property type="entry name" value="Virul_fac_BrkB"/>
</dbReference>
<feature type="transmembrane region" description="Helical" evidence="6">
    <location>
        <begin position="52"/>
        <end position="75"/>
    </location>
</feature>
<proteinExistence type="predicted"/>
<keyword evidence="4 6" id="KW-1133">Transmembrane helix</keyword>
<name>A0A316ALF1_9BACT</name>
<protein>
    <submittedName>
        <fullName evidence="7">Membrane protein</fullName>
    </submittedName>
</protein>
<comment type="caution">
    <text evidence="7">The sequence shown here is derived from an EMBL/GenBank/DDBJ whole genome shotgun (WGS) entry which is preliminary data.</text>
</comment>
<dbReference type="PANTHER" id="PTHR30213">
    <property type="entry name" value="INNER MEMBRANE PROTEIN YHJD"/>
    <property type="match status" value="1"/>
</dbReference>
<evidence type="ECO:0000256" key="5">
    <source>
        <dbReference type="ARBA" id="ARBA00023136"/>
    </source>
</evidence>
<organism evidence="7 8">
    <name type="scientific">Dyadobacter jejuensis</name>
    <dbReference type="NCBI Taxonomy" id="1082580"/>
    <lineage>
        <taxon>Bacteria</taxon>
        <taxon>Pseudomonadati</taxon>
        <taxon>Bacteroidota</taxon>
        <taxon>Cytophagia</taxon>
        <taxon>Cytophagales</taxon>
        <taxon>Spirosomataceae</taxon>
        <taxon>Dyadobacter</taxon>
    </lineage>
</organism>
<dbReference type="PIRSF" id="PIRSF035875">
    <property type="entry name" value="RNase_BN"/>
    <property type="match status" value="1"/>
</dbReference>
<keyword evidence="3 6" id="KW-0812">Transmembrane</keyword>
<dbReference type="NCBIfam" id="TIGR00765">
    <property type="entry name" value="yihY_not_rbn"/>
    <property type="match status" value="1"/>
</dbReference>
<feature type="transmembrane region" description="Helical" evidence="6">
    <location>
        <begin position="232"/>
        <end position="255"/>
    </location>
</feature>
<dbReference type="AlphaFoldDB" id="A0A316ALF1"/>
<evidence type="ECO:0000313" key="8">
    <source>
        <dbReference type="Proteomes" id="UP000245880"/>
    </source>
</evidence>
<reference evidence="7 8" key="1">
    <citation type="submission" date="2018-03" db="EMBL/GenBank/DDBJ databases">
        <title>Genomic Encyclopedia of Archaeal and Bacterial Type Strains, Phase II (KMG-II): from individual species to whole genera.</title>
        <authorList>
            <person name="Goeker M."/>
        </authorList>
    </citation>
    <scope>NUCLEOTIDE SEQUENCE [LARGE SCALE GENOMIC DNA]</scope>
    <source>
        <strain evidence="7 8">DSM 100346</strain>
    </source>
</reference>
<dbReference type="GO" id="GO:0005886">
    <property type="term" value="C:plasma membrane"/>
    <property type="evidence" value="ECO:0007669"/>
    <property type="project" value="UniProtKB-SubCell"/>
</dbReference>
<comment type="subcellular location">
    <subcellularLocation>
        <location evidence="1">Cell membrane</location>
        <topology evidence="1">Multi-pass membrane protein</topology>
    </subcellularLocation>
</comment>
<feature type="transmembrane region" description="Helical" evidence="6">
    <location>
        <begin position="115"/>
        <end position="134"/>
    </location>
</feature>
<gene>
    <name evidence="7" type="ORF">CLV98_10476</name>
</gene>
<evidence type="ECO:0000256" key="3">
    <source>
        <dbReference type="ARBA" id="ARBA00022692"/>
    </source>
</evidence>
<dbReference type="OrthoDB" id="977385at2"/>
<feature type="transmembrane region" description="Helical" evidence="6">
    <location>
        <begin position="155"/>
        <end position="177"/>
    </location>
</feature>
<keyword evidence="8" id="KW-1185">Reference proteome</keyword>
<dbReference type="PANTHER" id="PTHR30213:SF0">
    <property type="entry name" value="UPF0761 MEMBRANE PROTEIN YIHY"/>
    <property type="match status" value="1"/>
</dbReference>
<keyword evidence="5 6" id="KW-0472">Membrane</keyword>
<feature type="transmembrane region" description="Helical" evidence="6">
    <location>
        <begin position="197"/>
        <end position="220"/>
    </location>
</feature>
<dbReference type="RefSeq" id="WP_109674100.1">
    <property type="nucleotide sequence ID" value="NZ_QGDT01000004.1"/>
</dbReference>
<accession>A0A316ALF1</accession>
<dbReference type="EMBL" id="QGDT01000004">
    <property type="protein sequence ID" value="PWJ58218.1"/>
    <property type="molecule type" value="Genomic_DNA"/>
</dbReference>
<evidence type="ECO:0000256" key="1">
    <source>
        <dbReference type="ARBA" id="ARBA00004651"/>
    </source>
</evidence>
<sequence length="309" mass="34703">MLNDFLQSRQFQLFIAWLQKTLFFRETVSWYDIIVNIIDNNKRFDIDQRASAVAFSFTLASFPAVLFLFTLIPYLPLPTAKEQIMSLLQDIVPYGIYRHVAHAITDILNRPRSGVLSFGFIFALLASTNGMISLMKSFDVIFEEKNTRGFLLARAVAMMLTVLLIAVICVTVVLLIVGDAVMSIMAQWNIITDGVVILILNFSRYMVSFGALMTAISLIYRFAPTNGRDFSFINSGVIVASILILVATFGFSFYLSKFHTYNRLYGSIGAIIALMIWFYLLAFLLILGFEINASIAAAKTKNHLSDQGN</sequence>
<evidence type="ECO:0000313" key="7">
    <source>
        <dbReference type="EMBL" id="PWJ58218.1"/>
    </source>
</evidence>
<dbReference type="Pfam" id="PF03631">
    <property type="entry name" value="Virul_fac_BrkB"/>
    <property type="match status" value="1"/>
</dbReference>